<dbReference type="Gene3D" id="2.160.10.10">
    <property type="entry name" value="Hexapeptide repeat proteins"/>
    <property type="match status" value="2"/>
</dbReference>
<evidence type="ECO:0000313" key="7">
    <source>
        <dbReference type="Proteomes" id="UP001368318"/>
    </source>
</evidence>
<dbReference type="EC" id="2.3.1.-" evidence="5"/>
<dbReference type="AlphaFoldDB" id="A0AAU6P2E0"/>
<accession>A0AAU6P2E0</accession>
<dbReference type="InterPro" id="IPR051159">
    <property type="entry name" value="Hexapeptide_acetyltransf"/>
</dbReference>
<keyword evidence="4 5" id="KW-0012">Acyltransferase</keyword>
<dbReference type="Pfam" id="PF00132">
    <property type="entry name" value="Hexapep"/>
    <property type="match status" value="2"/>
</dbReference>
<dbReference type="PANTHER" id="PTHR23416:SF23">
    <property type="entry name" value="ACETYLTRANSFERASE C18B11.09C-RELATED"/>
    <property type="match status" value="1"/>
</dbReference>
<dbReference type="PROSITE" id="PS00101">
    <property type="entry name" value="HEXAPEP_TRANSFERASES"/>
    <property type="match status" value="1"/>
</dbReference>
<reference evidence="5 7" key="1">
    <citation type="submission" date="2023-10" db="EMBL/GenBank/DDBJ databases">
        <title>Culture-based analysis of two novel bacteria associated with mangrove crab gills.</title>
        <authorList>
            <person name="Yang X."/>
            <person name="Garuglieri E."/>
            <person name="Van Goethem M.W."/>
            <person name="Fusi M."/>
            <person name="Marasco R."/>
            <person name="Daffonchio D.G."/>
        </authorList>
    </citation>
    <scope>NUCLEOTIDE SEQUENCE [LARGE SCALE GENOMIC DNA]</scope>
    <source>
        <strain evidence="6">UG2-1</strain>
        <strain evidence="5">UG2-2</strain>
        <strain evidence="7">UG2_2</strain>
    </source>
</reference>
<comment type="similarity">
    <text evidence="1">Belongs to the transferase hexapeptide repeat family.</text>
</comment>
<dbReference type="GO" id="GO:0008374">
    <property type="term" value="F:O-acyltransferase activity"/>
    <property type="evidence" value="ECO:0007669"/>
    <property type="project" value="TreeGrafter"/>
</dbReference>
<dbReference type="KEGG" id="mcaa:R3L15_01540"/>
<evidence type="ECO:0000256" key="3">
    <source>
        <dbReference type="ARBA" id="ARBA00022737"/>
    </source>
</evidence>
<dbReference type="InterPro" id="IPR011004">
    <property type="entry name" value="Trimer_LpxA-like_sf"/>
</dbReference>
<evidence type="ECO:0000313" key="6">
    <source>
        <dbReference type="EMBL" id="WXA13567.1"/>
    </source>
</evidence>
<evidence type="ECO:0000256" key="1">
    <source>
        <dbReference type="ARBA" id="ARBA00007274"/>
    </source>
</evidence>
<name>A0AAU6P2E0_9FLAO</name>
<keyword evidence="2 5" id="KW-0808">Transferase</keyword>
<evidence type="ECO:0000313" key="5">
    <source>
        <dbReference type="EMBL" id="WXA04014.1"/>
    </source>
</evidence>
<dbReference type="Proteomes" id="UP001368318">
    <property type="component" value="Chromosome"/>
</dbReference>
<keyword evidence="7" id="KW-1185">Reference proteome</keyword>
<protein>
    <submittedName>
        <fullName evidence="5">Acyltransferase</fullName>
        <ecNumber evidence="5">2.3.1.-</ecNumber>
    </submittedName>
</protein>
<organism evidence="5 7">
    <name type="scientific">Mangrovimonas cancribranchiae</name>
    <dbReference type="NCBI Taxonomy" id="3080055"/>
    <lineage>
        <taxon>Bacteria</taxon>
        <taxon>Pseudomonadati</taxon>
        <taxon>Bacteroidota</taxon>
        <taxon>Flavobacteriia</taxon>
        <taxon>Flavobacteriales</taxon>
        <taxon>Flavobacteriaceae</taxon>
        <taxon>Mangrovimonas</taxon>
    </lineage>
</organism>
<gene>
    <name evidence="6" type="ORF">R3L15_01540</name>
    <name evidence="5" type="ORF">R3L16_05855</name>
</gene>
<dbReference type="InterPro" id="IPR018357">
    <property type="entry name" value="Hexapep_transf_CS"/>
</dbReference>
<dbReference type="GO" id="GO:0005829">
    <property type="term" value="C:cytosol"/>
    <property type="evidence" value="ECO:0007669"/>
    <property type="project" value="TreeGrafter"/>
</dbReference>
<proteinExistence type="inferred from homology"/>
<evidence type="ECO:0000256" key="2">
    <source>
        <dbReference type="ARBA" id="ARBA00022679"/>
    </source>
</evidence>
<keyword evidence="3" id="KW-0677">Repeat</keyword>
<dbReference type="InterPro" id="IPR001451">
    <property type="entry name" value="Hexapep"/>
</dbReference>
<dbReference type="EMBL" id="CP136925">
    <property type="protein sequence ID" value="WXA13567.1"/>
    <property type="molecule type" value="Genomic_DNA"/>
</dbReference>
<evidence type="ECO:0000256" key="4">
    <source>
        <dbReference type="ARBA" id="ARBA00023315"/>
    </source>
</evidence>
<sequence>MLAIKIENKVRVEWRNLKSKLRSLLLFGKINKVYFGQGVSLSGELKLGDNIHIMDNSKLRGKNTVIENKVFIHENVLIRSLEAVVIGEGTTINRNTCVLDNVIIGKHCSIAPNCVIVGSNHNFSDEKQSIKQQGFSSKGIIIGEDVWIGANVTVLDGVKIGKGAVIAAGAVVNKNVLEYSVVGGVPAKYIGKRA</sequence>
<dbReference type="PANTHER" id="PTHR23416">
    <property type="entry name" value="SIALIC ACID SYNTHASE-RELATED"/>
    <property type="match status" value="1"/>
</dbReference>
<dbReference type="EMBL" id="CP136924">
    <property type="protein sequence ID" value="WXA04014.1"/>
    <property type="molecule type" value="Genomic_DNA"/>
</dbReference>
<dbReference type="CDD" id="cd04647">
    <property type="entry name" value="LbH_MAT_like"/>
    <property type="match status" value="1"/>
</dbReference>
<dbReference type="SUPFAM" id="SSF51161">
    <property type="entry name" value="Trimeric LpxA-like enzymes"/>
    <property type="match status" value="1"/>
</dbReference>